<evidence type="ECO:0000313" key="2">
    <source>
        <dbReference type="EMBL" id="MBP2293005.1"/>
    </source>
</evidence>
<organism evidence="2 3">
    <name type="scientific">Azospirillum rugosum</name>
    <dbReference type="NCBI Taxonomy" id="416170"/>
    <lineage>
        <taxon>Bacteria</taxon>
        <taxon>Pseudomonadati</taxon>
        <taxon>Pseudomonadota</taxon>
        <taxon>Alphaproteobacteria</taxon>
        <taxon>Rhodospirillales</taxon>
        <taxon>Azospirillaceae</taxon>
        <taxon>Azospirillum</taxon>
    </lineage>
</organism>
<feature type="region of interest" description="Disordered" evidence="1">
    <location>
        <begin position="215"/>
        <end position="244"/>
    </location>
</feature>
<name>A0ABS4SNS0_9PROT</name>
<accession>A0ABS4SNS0</accession>
<dbReference type="EMBL" id="JAGINP010000009">
    <property type="protein sequence ID" value="MBP2293005.1"/>
    <property type="molecule type" value="Genomic_DNA"/>
</dbReference>
<feature type="compositionally biased region" description="Basic and acidic residues" evidence="1">
    <location>
        <begin position="221"/>
        <end position="232"/>
    </location>
</feature>
<dbReference type="RefSeq" id="WP_209766871.1">
    <property type="nucleotide sequence ID" value="NZ_JAGINP010000009.1"/>
</dbReference>
<keyword evidence="3" id="KW-1185">Reference proteome</keyword>
<evidence type="ECO:0000256" key="1">
    <source>
        <dbReference type="SAM" id="MobiDB-lite"/>
    </source>
</evidence>
<gene>
    <name evidence="2" type="ORF">J2851_002787</name>
</gene>
<sequence length="244" mass="27630">MTKLRVPSLQHLARNWRATSMGVKRVLVALALDPPNFTYKPLYSAIHDLLVLRQSYEQIVEGIRRGVKRERVQSNLLSILPLIRDYFDGVNPSFVQAVDRRFYPVGRDLLVPFDPPLIYGVGGQIHFPWFSFWRSNPLKDETLALFVTMVEELLLQDPDLEAARFTILDFSAPKPKAPRRLTLIDARDIPRITPERKAEMLAIFVDGFQLAEAELAGAPRPSDDKRPGRGDAADGQGDLFDNPP</sequence>
<comment type="caution">
    <text evidence="2">The sequence shown here is derived from an EMBL/GenBank/DDBJ whole genome shotgun (WGS) entry which is preliminary data.</text>
</comment>
<dbReference type="Proteomes" id="UP000781958">
    <property type="component" value="Unassembled WGS sequence"/>
</dbReference>
<protein>
    <submittedName>
        <fullName evidence="2">Uncharacterized protein</fullName>
    </submittedName>
</protein>
<evidence type="ECO:0000313" key="3">
    <source>
        <dbReference type="Proteomes" id="UP000781958"/>
    </source>
</evidence>
<proteinExistence type="predicted"/>
<reference evidence="2 3" key="1">
    <citation type="submission" date="2021-03" db="EMBL/GenBank/DDBJ databases">
        <title>Genomic Encyclopedia of Type Strains, Phase III (KMG-III): the genomes of soil and plant-associated and newly described type strains.</title>
        <authorList>
            <person name="Whitman W."/>
        </authorList>
    </citation>
    <scope>NUCLEOTIDE SEQUENCE [LARGE SCALE GENOMIC DNA]</scope>
    <source>
        <strain evidence="2 3">IMMIB AFH-6</strain>
    </source>
</reference>